<reference evidence="2" key="1">
    <citation type="submission" date="2020-11" db="EMBL/GenBank/DDBJ databases">
        <authorList>
            <consortium name="DOE Joint Genome Institute"/>
            <person name="Ahrendt S."/>
            <person name="Riley R."/>
            <person name="Andreopoulos W."/>
            <person name="Labutti K."/>
            <person name="Pangilinan J."/>
            <person name="Ruiz-Duenas F.J."/>
            <person name="Barrasa J.M."/>
            <person name="Sanchez-Garcia M."/>
            <person name="Camarero S."/>
            <person name="Miyauchi S."/>
            <person name="Serrano A."/>
            <person name="Linde D."/>
            <person name="Babiker R."/>
            <person name="Drula E."/>
            <person name="Ayuso-Fernandez I."/>
            <person name="Pacheco R."/>
            <person name="Padilla G."/>
            <person name="Ferreira P."/>
            <person name="Barriuso J."/>
            <person name="Kellner H."/>
            <person name="Castanera R."/>
            <person name="Alfaro M."/>
            <person name="Ramirez L."/>
            <person name="Pisabarro A.G."/>
            <person name="Kuo A."/>
            <person name="Tritt A."/>
            <person name="Lipzen A."/>
            <person name="He G."/>
            <person name="Yan M."/>
            <person name="Ng V."/>
            <person name="Cullen D."/>
            <person name="Martin F."/>
            <person name="Rosso M.-N."/>
            <person name="Henrissat B."/>
            <person name="Hibbett D."/>
            <person name="Martinez A.T."/>
            <person name="Grigoriev I.V."/>
        </authorList>
    </citation>
    <scope>NUCLEOTIDE SEQUENCE</scope>
    <source>
        <strain evidence="2">AH 40177</strain>
    </source>
</reference>
<proteinExistence type="predicted"/>
<protein>
    <submittedName>
        <fullName evidence="2">Uncharacterized protein</fullName>
    </submittedName>
</protein>
<dbReference type="EMBL" id="JADNRY010000117">
    <property type="protein sequence ID" value="KAF9064690.1"/>
    <property type="molecule type" value="Genomic_DNA"/>
</dbReference>
<organism evidence="2 3">
    <name type="scientific">Rhodocollybia butyracea</name>
    <dbReference type="NCBI Taxonomy" id="206335"/>
    <lineage>
        <taxon>Eukaryota</taxon>
        <taxon>Fungi</taxon>
        <taxon>Dikarya</taxon>
        <taxon>Basidiomycota</taxon>
        <taxon>Agaricomycotina</taxon>
        <taxon>Agaricomycetes</taxon>
        <taxon>Agaricomycetidae</taxon>
        <taxon>Agaricales</taxon>
        <taxon>Marasmiineae</taxon>
        <taxon>Omphalotaceae</taxon>
        <taxon>Rhodocollybia</taxon>
    </lineage>
</organism>
<name>A0A9P5PMF8_9AGAR</name>
<gene>
    <name evidence="2" type="ORF">BDP27DRAFT_1425542</name>
</gene>
<feature type="region of interest" description="Disordered" evidence="1">
    <location>
        <begin position="139"/>
        <end position="161"/>
    </location>
</feature>
<evidence type="ECO:0000313" key="3">
    <source>
        <dbReference type="Proteomes" id="UP000772434"/>
    </source>
</evidence>
<feature type="compositionally biased region" description="Basic and acidic residues" evidence="1">
    <location>
        <begin position="150"/>
        <end position="161"/>
    </location>
</feature>
<keyword evidence="3" id="KW-1185">Reference proteome</keyword>
<dbReference type="Proteomes" id="UP000772434">
    <property type="component" value="Unassembled WGS sequence"/>
</dbReference>
<evidence type="ECO:0000256" key="1">
    <source>
        <dbReference type="SAM" id="MobiDB-lite"/>
    </source>
</evidence>
<sequence length="161" mass="17957">MQFVLNTLENLGTQLVHCNQAHQGYCAVIELGAQLMTVETRLGKMTLGLVSLALNQAAQIDKKTAMSFANKVQTQYQINEEVPEGLLFSERVEQLEMLAAVRQFCLMSYACICEGERLPDVPKHLLEYKFYDPPVALPASEVPPSKPKPKHQEKANALKPT</sequence>
<comment type="caution">
    <text evidence="2">The sequence shown here is derived from an EMBL/GenBank/DDBJ whole genome shotgun (WGS) entry which is preliminary data.</text>
</comment>
<accession>A0A9P5PMF8</accession>
<evidence type="ECO:0000313" key="2">
    <source>
        <dbReference type="EMBL" id="KAF9064690.1"/>
    </source>
</evidence>
<dbReference type="AlphaFoldDB" id="A0A9P5PMF8"/>